<keyword evidence="1" id="KW-0472">Membrane</keyword>
<evidence type="ECO:0008006" key="4">
    <source>
        <dbReference type="Google" id="ProtNLM"/>
    </source>
</evidence>
<evidence type="ECO:0000313" key="3">
    <source>
        <dbReference type="Proteomes" id="UP000219042"/>
    </source>
</evidence>
<keyword evidence="1" id="KW-1133">Transmembrane helix</keyword>
<feature type="transmembrane region" description="Helical" evidence="1">
    <location>
        <begin position="51"/>
        <end position="73"/>
    </location>
</feature>
<accession>A0A240E6J3</accession>
<dbReference type="InterPro" id="IPR025238">
    <property type="entry name" value="DUF4184"/>
</dbReference>
<evidence type="ECO:0000313" key="2">
    <source>
        <dbReference type="EMBL" id="SNX43829.1"/>
    </source>
</evidence>
<dbReference type="EMBL" id="OANT01000001">
    <property type="protein sequence ID" value="SNX43829.1"/>
    <property type="molecule type" value="Genomic_DNA"/>
</dbReference>
<protein>
    <recommendedName>
        <fullName evidence="4">DUF4184 family protein</fullName>
    </recommendedName>
</protein>
<evidence type="ECO:0000256" key="1">
    <source>
        <dbReference type="SAM" id="Phobius"/>
    </source>
</evidence>
<gene>
    <name evidence="2" type="ORF">SAMN05421731_101873</name>
</gene>
<feature type="transmembrane region" description="Helical" evidence="1">
    <location>
        <begin position="213"/>
        <end position="239"/>
    </location>
</feature>
<dbReference type="AlphaFoldDB" id="A0A240E6J3"/>
<proteinExistence type="predicted"/>
<dbReference type="Proteomes" id="UP000219042">
    <property type="component" value="Unassembled WGS sequence"/>
</dbReference>
<feature type="transmembrane region" description="Helical" evidence="1">
    <location>
        <begin position="187"/>
        <end position="207"/>
    </location>
</feature>
<organism evidence="2 3">
    <name type="scientific">Acinetobacter puyangensis</name>
    <dbReference type="NCBI Taxonomy" id="1096779"/>
    <lineage>
        <taxon>Bacteria</taxon>
        <taxon>Pseudomonadati</taxon>
        <taxon>Pseudomonadota</taxon>
        <taxon>Gammaproteobacteria</taxon>
        <taxon>Moraxellales</taxon>
        <taxon>Moraxellaceae</taxon>
        <taxon>Acinetobacter</taxon>
    </lineage>
</organism>
<keyword evidence="3" id="KW-1185">Reference proteome</keyword>
<feature type="transmembrane region" description="Helical" evidence="1">
    <location>
        <begin position="155"/>
        <end position="175"/>
    </location>
</feature>
<feature type="transmembrane region" description="Helical" evidence="1">
    <location>
        <begin position="105"/>
        <end position="122"/>
    </location>
</feature>
<sequence length="244" mass="28870">MPFTFAHPAIVLPLAKFSRKFSLTGLIIGSLIPDFEYFLRMRIRSDYSHNLIGIFNFDLPLGLLVVFIFHYLVRDSLIHNLPLFLKSRFINYEGYDWNSYFKNNWIIVIYSLLIGIISHILWDNFSHNTGYFLNIFPILNEKISLFNHHIFIFKIVQHMSTMVGFIFIILCIFRMPKHEIINLKINFDYWLIMIFIVFFVVGVRLIFGLELYQYGHLVVNIISAILIALVLTPILINLVKYLRK</sequence>
<keyword evidence="1" id="KW-0812">Transmembrane</keyword>
<dbReference type="OrthoDB" id="8481923at2"/>
<dbReference type="RefSeq" id="WP_097078069.1">
    <property type="nucleotide sequence ID" value="NZ_BAABHT010000020.1"/>
</dbReference>
<name>A0A240E6J3_9GAMM</name>
<reference evidence="3" key="1">
    <citation type="submission" date="2016-09" db="EMBL/GenBank/DDBJ databases">
        <authorList>
            <person name="Varghese N."/>
            <person name="Submissions S."/>
        </authorList>
    </citation>
    <scope>NUCLEOTIDE SEQUENCE [LARGE SCALE GENOMIC DNA]</scope>
    <source>
        <strain evidence="3">ANC 4466</strain>
    </source>
</reference>
<dbReference type="Pfam" id="PF13803">
    <property type="entry name" value="DUF4184"/>
    <property type="match status" value="1"/>
</dbReference>